<dbReference type="Pfam" id="PF25573">
    <property type="entry name" value="TPR_PSMD3_N"/>
    <property type="match status" value="1"/>
</dbReference>
<feature type="compositionally biased region" description="Basic and acidic residues" evidence="4">
    <location>
        <begin position="249"/>
        <end position="273"/>
    </location>
</feature>
<gene>
    <name evidence="7" type="ORF">CGI_10019060</name>
</gene>
<dbReference type="PANTHER" id="PTHR10758">
    <property type="entry name" value="26S PROTEASOME NON-ATPASE REGULATORY SUBUNIT 3/COP9 SIGNALOSOME COMPLEX SUBUNIT 3"/>
    <property type="match status" value="1"/>
</dbReference>
<dbReference type="HOGENOM" id="CLU_019858_0_1_1"/>
<comment type="similarity">
    <text evidence="1">Belongs to the proteasome subunit S3 family.</text>
</comment>
<dbReference type="AlphaFoldDB" id="K1PWW9"/>
<organism evidence="7">
    <name type="scientific">Magallana gigas</name>
    <name type="common">Pacific oyster</name>
    <name type="synonym">Crassostrea gigas</name>
    <dbReference type="NCBI Taxonomy" id="29159"/>
    <lineage>
        <taxon>Eukaryota</taxon>
        <taxon>Metazoa</taxon>
        <taxon>Spiralia</taxon>
        <taxon>Lophotrochozoa</taxon>
        <taxon>Mollusca</taxon>
        <taxon>Bivalvia</taxon>
        <taxon>Autobranchia</taxon>
        <taxon>Pteriomorphia</taxon>
        <taxon>Ostreida</taxon>
        <taxon>Ostreoidea</taxon>
        <taxon>Ostreidae</taxon>
        <taxon>Magallana</taxon>
    </lineage>
</organism>
<dbReference type="GO" id="GO:0030234">
    <property type="term" value="F:enzyme regulator activity"/>
    <property type="evidence" value="ECO:0007669"/>
    <property type="project" value="InterPro"/>
</dbReference>
<dbReference type="InterPro" id="IPR036390">
    <property type="entry name" value="WH_DNA-bd_sf"/>
</dbReference>
<feature type="signal peptide" evidence="5">
    <location>
        <begin position="1"/>
        <end position="16"/>
    </location>
</feature>
<name>K1PWW9_MAGGI</name>
<feature type="domain" description="PCI" evidence="6">
    <location>
        <begin position="41"/>
        <end position="213"/>
    </location>
</feature>
<dbReference type="EMBL" id="JH819089">
    <property type="protein sequence ID" value="EKC28832.1"/>
    <property type="molecule type" value="Genomic_DNA"/>
</dbReference>
<dbReference type="SMART" id="SM00088">
    <property type="entry name" value="PINT"/>
    <property type="match status" value="1"/>
</dbReference>
<evidence type="ECO:0000256" key="3">
    <source>
        <dbReference type="ARBA" id="ARBA00075103"/>
    </source>
</evidence>
<dbReference type="Pfam" id="PF01399">
    <property type="entry name" value="PCI"/>
    <property type="match status" value="1"/>
</dbReference>
<evidence type="ECO:0000256" key="1">
    <source>
        <dbReference type="ARBA" id="ARBA00007912"/>
    </source>
</evidence>
<dbReference type="PANTHER" id="PTHR10758:SF2">
    <property type="entry name" value="26S PROTEASOME NON-ATPASE REGULATORY SUBUNIT 3"/>
    <property type="match status" value="1"/>
</dbReference>
<dbReference type="GO" id="GO:0006511">
    <property type="term" value="P:ubiquitin-dependent protein catabolic process"/>
    <property type="evidence" value="ECO:0007669"/>
    <property type="project" value="TreeGrafter"/>
</dbReference>
<dbReference type="SUPFAM" id="SSF46785">
    <property type="entry name" value="Winged helix' DNA-binding domain"/>
    <property type="match status" value="1"/>
</dbReference>
<evidence type="ECO:0000256" key="4">
    <source>
        <dbReference type="SAM" id="MobiDB-lite"/>
    </source>
</evidence>
<keyword evidence="5" id="KW-0732">Signal</keyword>
<feature type="chain" id="PRO_5043500867" description="26S proteasome regulatory subunit RPN3" evidence="5">
    <location>
        <begin position="17"/>
        <end position="282"/>
    </location>
</feature>
<proteinExistence type="inferred from homology"/>
<dbReference type="InterPro" id="IPR057985">
    <property type="entry name" value="TPR_PSMD3_N"/>
</dbReference>
<accession>K1PWW9</accession>
<evidence type="ECO:0000256" key="5">
    <source>
        <dbReference type="SAM" id="SignalP"/>
    </source>
</evidence>
<dbReference type="GO" id="GO:0008541">
    <property type="term" value="C:proteasome regulatory particle, lid subcomplex"/>
    <property type="evidence" value="ECO:0007669"/>
    <property type="project" value="TreeGrafter"/>
</dbReference>
<evidence type="ECO:0000313" key="7">
    <source>
        <dbReference type="EMBL" id="EKC28832.1"/>
    </source>
</evidence>
<dbReference type="InterPro" id="IPR050756">
    <property type="entry name" value="CSN3"/>
</dbReference>
<feature type="region of interest" description="Disordered" evidence="4">
    <location>
        <begin position="249"/>
        <end position="282"/>
    </location>
</feature>
<protein>
    <recommendedName>
        <fullName evidence="3">26S proteasome regulatory subunit RPN3</fullName>
    </recommendedName>
</protein>
<sequence length="282" mass="31916">MLAWFVLTDVDTLVSCTPPDCSVCTLPTDDKILTMTGSGGIMRSIKQLVVLAMEDQTANALRKAPQHSAVGFKQIVQKLCITVELLMGDIPDRHLFRQPSMRKTLAPYFQLTQAVRTGNLAKFNEVLAKFGAKFQGEDTYTLIIRLRHNVIKTGIRMINLSYSRISLTDIAQKLMLDSPEDAEYIVAKAIRDGVIEANIDHEKGFVQSRETSDVYTTREPMAAFHSRITFCLDIHNHSIKAMRFPPKSYNKDLESAEERREREQQELESAKEIADEDFDGFP</sequence>
<dbReference type="InterPro" id="IPR000717">
    <property type="entry name" value="PCI_dom"/>
</dbReference>
<evidence type="ECO:0000259" key="6">
    <source>
        <dbReference type="PROSITE" id="PS50250"/>
    </source>
</evidence>
<reference evidence="7" key="1">
    <citation type="journal article" date="2012" name="Nature">
        <title>The oyster genome reveals stress adaptation and complexity of shell formation.</title>
        <authorList>
            <person name="Zhang G."/>
            <person name="Fang X."/>
            <person name="Guo X."/>
            <person name="Li L."/>
            <person name="Luo R."/>
            <person name="Xu F."/>
            <person name="Yang P."/>
            <person name="Zhang L."/>
            <person name="Wang X."/>
            <person name="Qi H."/>
            <person name="Xiong Z."/>
            <person name="Que H."/>
            <person name="Xie Y."/>
            <person name="Holland P.W."/>
            <person name="Paps J."/>
            <person name="Zhu Y."/>
            <person name="Wu F."/>
            <person name="Chen Y."/>
            <person name="Wang J."/>
            <person name="Peng C."/>
            <person name="Meng J."/>
            <person name="Yang L."/>
            <person name="Liu J."/>
            <person name="Wen B."/>
            <person name="Zhang N."/>
            <person name="Huang Z."/>
            <person name="Zhu Q."/>
            <person name="Feng Y."/>
            <person name="Mount A."/>
            <person name="Hedgecock D."/>
            <person name="Xu Z."/>
            <person name="Liu Y."/>
            <person name="Domazet-Loso T."/>
            <person name="Du Y."/>
            <person name="Sun X."/>
            <person name="Zhang S."/>
            <person name="Liu B."/>
            <person name="Cheng P."/>
            <person name="Jiang X."/>
            <person name="Li J."/>
            <person name="Fan D."/>
            <person name="Wang W."/>
            <person name="Fu W."/>
            <person name="Wang T."/>
            <person name="Wang B."/>
            <person name="Zhang J."/>
            <person name="Peng Z."/>
            <person name="Li Y."/>
            <person name="Li N."/>
            <person name="Wang J."/>
            <person name="Chen M."/>
            <person name="He Y."/>
            <person name="Tan F."/>
            <person name="Song X."/>
            <person name="Zheng Q."/>
            <person name="Huang R."/>
            <person name="Yang H."/>
            <person name="Du X."/>
            <person name="Chen L."/>
            <person name="Yang M."/>
            <person name="Gaffney P.M."/>
            <person name="Wang S."/>
            <person name="Luo L."/>
            <person name="She Z."/>
            <person name="Ming Y."/>
            <person name="Huang W."/>
            <person name="Zhang S."/>
            <person name="Huang B."/>
            <person name="Zhang Y."/>
            <person name="Qu T."/>
            <person name="Ni P."/>
            <person name="Miao G."/>
            <person name="Wang J."/>
            <person name="Wang Q."/>
            <person name="Steinberg C.E."/>
            <person name="Wang H."/>
            <person name="Li N."/>
            <person name="Qian L."/>
            <person name="Zhang G."/>
            <person name="Li Y."/>
            <person name="Yang H."/>
            <person name="Liu X."/>
            <person name="Wang J."/>
            <person name="Yin Y."/>
            <person name="Wang J."/>
        </authorList>
    </citation>
    <scope>NUCLEOTIDE SEQUENCE [LARGE SCALE GENOMIC DNA]</scope>
    <source>
        <strain evidence="7">05x7-T-G4-1.051#20</strain>
    </source>
</reference>
<dbReference type="InterPro" id="IPR013586">
    <property type="entry name" value="PSMD3_C"/>
</dbReference>
<dbReference type="GO" id="GO:0042176">
    <property type="term" value="P:regulation of protein catabolic process"/>
    <property type="evidence" value="ECO:0007669"/>
    <property type="project" value="InterPro"/>
</dbReference>
<dbReference type="FunFam" id="1.25.40.570:FF:000009">
    <property type="entry name" value="26S proteasome non-ATPase regulatory subunit 3"/>
    <property type="match status" value="1"/>
</dbReference>
<dbReference type="Pfam" id="PF08375">
    <property type="entry name" value="Rpn3_C"/>
    <property type="match status" value="1"/>
</dbReference>
<dbReference type="PROSITE" id="PS50250">
    <property type="entry name" value="PCI"/>
    <property type="match status" value="1"/>
</dbReference>
<evidence type="ECO:0000256" key="2">
    <source>
        <dbReference type="ARBA" id="ARBA00022942"/>
    </source>
</evidence>
<dbReference type="InParanoid" id="K1PWW9"/>
<dbReference type="Gene3D" id="1.25.40.570">
    <property type="match status" value="1"/>
</dbReference>
<keyword evidence="2 7" id="KW-0647">Proteasome</keyword>
<dbReference type="SMART" id="SM00753">
    <property type="entry name" value="PAM"/>
    <property type="match status" value="1"/>
</dbReference>